<comment type="similarity">
    <text evidence="2">Belongs to the ATP-dependent AMP-binding enzyme family.</text>
</comment>
<dbReference type="Gene3D" id="1.10.1200.10">
    <property type="entry name" value="ACP-like"/>
    <property type="match status" value="2"/>
</dbReference>
<comment type="cofactor">
    <cofactor evidence="1">
        <name>pantetheine 4'-phosphate</name>
        <dbReference type="ChEBI" id="CHEBI:47942"/>
    </cofactor>
</comment>
<dbReference type="InterPro" id="IPR009081">
    <property type="entry name" value="PP-bd_ACP"/>
</dbReference>
<dbReference type="Gene3D" id="3.40.50.980">
    <property type="match status" value="4"/>
</dbReference>
<dbReference type="PROSITE" id="PS50075">
    <property type="entry name" value="CARRIER"/>
    <property type="match status" value="2"/>
</dbReference>
<dbReference type="PANTHER" id="PTHR45527:SF1">
    <property type="entry name" value="FATTY ACID SYNTHASE"/>
    <property type="match status" value="1"/>
</dbReference>
<sequence length="1699" mass="183026">MTAAQRAQLLAQGRGETLAYPAGQCIHELIEAQAAARPQALAVAGMGRQFSYAELNTQANKLAHHLRGLGVGPDVRVALCLERGPDMVVALLAVLKAGGAYVPLDPAYPAERLAYMLGDSAPAVLLTQAELGETLKAPLAALHGRGQALPLLDVARDAYLWSGQPDGNPPRAALADCHLAYIIYTSGSTGQPKGVMVRHRNLVHSTWARRHAYGEYGRFLLLSPISFDSSVAGIFGTLCWGGALFIAAADTVRDPRRLFGEIVAQRIESLLCVPSLLQQVLEAPGAAPEALARVIVAGEACPRGLPARMAQRWPQARLYNEYGPTEATVWASVHACGAGAEEGAVPIGRPIANSSIYMLDEARQPVPPGVRGEIHIGGAGVALGYQNRDDLSAQRFLADPFSGELDARMYRSGDMARWLPDGSIEFLGRDDFQVKLRGFRIELGEIEACLAAHPDVAEAAVLADGSGNDMRLLAYYVDTGRDPGADALRRHLQAHLPAHMVPAACTRMPSMPLTPNGKLDRKALPPPEGPSSTGQTYAEPDGALEQRLAAIWSTLLKIKRIGRHDNFFELGAHSLMLVGALERMREQGLHADVQGLFMAPTIAGLAAALVEADTAAPVPPNMIPQWAYGQQARITPEMLPLVQLTQTEIDGICATVEGGAANVQDIYPLAPLQEGILYHHVTAQERDPYVMAQLMSFDSRERLDAYLGAWQAVIDRHDMLRTAVLWQGLSQPVQVVWRHAELPVREVRMAVGADLQQRMLLEYGPSRLAIDIARAPLLQAVWTHDAAAGRWLLLSLSHHLGGDHTALDVMQAEIGTHLLQRQHLLAPALPFRDFIAHARRTGRQQEDEAFFRAMLADVDETTLPAGLAAEGGQEGAFAQARMKVDTGLSLRLRAAARRLSVSAASLHHLAWALVLARLSGREDVVFGTVLFGRMQGGSGADRAMGLFMNTLPLRMRVGGAPLAEAVRSAHAALADLMRHEHASLALAQRCSAIAAPAPLFVALLNYRHSAAHPAEDVAQASEGIRRLAVDERNNYPLTLAVDDLGQDFGLTAQVQGTLDPERVCRFMHAALKALVTALGKDETMPLHAVDVLPPEEYRETLAQWQSVPTAYPRERCVHQLFEEQAVATPQATALVYAGQQLSYAELNARANRLARHLRRLGAGPDQRVAVCLERGPQLLIALLAVLKSGAAYVPLDPAHPAERLAYTLDDCAPLALLTQGGAPSWAGQLRQPVLDLLLPVWERESALDLAPDGLQPEHLAYVIYTSGSTGKPKGVMVEHRGVVNFLHSMRAMTGITARDRVLSLTTCAFDISVLEMFLPLSCGAGAVLLRQEQASDAALLARAIEVDGVTLMQATPATWTMLLDAGWPGVPGLKALCGGEAMTAPLAQALLARCAMLWNVYGPTETTVWSSALQVTQYTAPTGANMPLGAPIANTSIYLLDGQGRPVPAGVAGEICIGGNGVARGYLNRPELTRERFNPDPFRAGDGARLYRTGDLGRRNANGMLEFLGRNDFQLKLRGYRIEPGEIEALLAAHPALRQAVVVARSDGAEAQLVAYCVAQEGQAPDAQELRRHLAAELPPYMVPAAYVLLDALPLTANGKLDRRALPAPDGGAYARRGFEAPQGPVEQALAEIWAAVLKQPRIGRHDNFFELGGHSLLVIALLEAMRQRGLHVEARSLFTATTLAGLAVLTEEIEEIRI</sequence>
<dbReference type="NCBIfam" id="TIGR01733">
    <property type="entry name" value="AA-adenyl-dom"/>
    <property type="match status" value="2"/>
</dbReference>
<dbReference type="GO" id="GO:0031177">
    <property type="term" value="F:phosphopantetheine binding"/>
    <property type="evidence" value="ECO:0007669"/>
    <property type="project" value="TreeGrafter"/>
</dbReference>
<evidence type="ECO:0000256" key="3">
    <source>
        <dbReference type="ARBA" id="ARBA00022450"/>
    </source>
</evidence>
<evidence type="ECO:0000259" key="6">
    <source>
        <dbReference type="PROSITE" id="PS50075"/>
    </source>
</evidence>
<feature type="region of interest" description="Disordered" evidence="5">
    <location>
        <begin position="511"/>
        <end position="539"/>
    </location>
</feature>
<keyword evidence="8" id="KW-1185">Reference proteome</keyword>
<dbReference type="CDD" id="cd19544">
    <property type="entry name" value="E-C_NRPS"/>
    <property type="match status" value="1"/>
</dbReference>
<dbReference type="PROSITE" id="PS00012">
    <property type="entry name" value="PHOSPHOPANTETHEINE"/>
    <property type="match status" value="2"/>
</dbReference>
<dbReference type="CDD" id="cd05930">
    <property type="entry name" value="A_NRPS"/>
    <property type="match status" value="1"/>
</dbReference>
<dbReference type="SUPFAM" id="SSF47336">
    <property type="entry name" value="ACP-like"/>
    <property type="match status" value="2"/>
</dbReference>
<evidence type="ECO:0000313" key="7">
    <source>
        <dbReference type="EMBL" id="MBB3122232.1"/>
    </source>
</evidence>
<dbReference type="PROSITE" id="PS00455">
    <property type="entry name" value="AMP_BINDING"/>
    <property type="match status" value="2"/>
</dbReference>
<dbReference type="CDD" id="cd12116">
    <property type="entry name" value="A_NRPS_Ta1_like"/>
    <property type="match status" value="1"/>
</dbReference>
<dbReference type="Pfam" id="PF00501">
    <property type="entry name" value="AMP-binding"/>
    <property type="match status" value="2"/>
</dbReference>
<dbReference type="EMBL" id="JACHXD010000025">
    <property type="protein sequence ID" value="MBB3122232.1"/>
    <property type="molecule type" value="Genomic_DNA"/>
</dbReference>
<dbReference type="Gene3D" id="2.30.38.10">
    <property type="entry name" value="Luciferase, Domain 3"/>
    <property type="match status" value="2"/>
</dbReference>
<dbReference type="InterPro" id="IPR020845">
    <property type="entry name" value="AMP-binding_CS"/>
</dbReference>
<protein>
    <submittedName>
        <fullName evidence="7">Amino acid adenylation domain-containing protein</fullName>
    </submittedName>
</protein>
<reference evidence="7 8" key="1">
    <citation type="submission" date="2020-08" db="EMBL/GenBank/DDBJ databases">
        <title>Genomic Encyclopedia of Type Strains, Phase III (KMG-III): the genomes of soil and plant-associated and newly described type strains.</title>
        <authorList>
            <person name="Whitman W."/>
        </authorList>
    </citation>
    <scope>NUCLEOTIDE SEQUENCE [LARGE SCALE GENOMIC DNA]</scope>
    <source>
        <strain evidence="7 8">CECT 8897</strain>
    </source>
</reference>
<dbReference type="SUPFAM" id="SSF56801">
    <property type="entry name" value="Acetyl-CoA synthetase-like"/>
    <property type="match status" value="2"/>
</dbReference>
<dbReference type="Pfam" id="PF13193">
    <property type="entry name" value="AMP-binding_C"/>
    <property type="match status" value="2"/>
</dbReference>
<dbReference type="FunFam" id="3.30.300.30:FF:000010">
    <property type="entry name" value="Enterobactin synthetase component F"/>
    <property type="match status" value="2"/>
</dbReference>
<dbReference type="NCBIfam" id="NF003417">
    <property type="entry name" value="PRK04813.1"/>
    <property type="match status" value="2"/>
</dbReference>
<proteinExistence type="inferred from homology"/>
<dbReference type="Pfam" id="PF00668">
    <property type="entry name" value="Condensation"/>
    <property type="match status" value="1"/>
</dbReference>
<dbReference type="InterPro" id="IPR023213">
    <property type="entry name" value="CAT-like_dom_sf"/>
</dbReference>
<gene>
    <name evidence="7" type="ORF">FHS03_005329</name>
</gene>
<dbReference type="SUPFAM" id="SSF52777">
    <property type="entry name" value="CoA-dependent acyltransferases"/>
    <property type="match status" value="2"/>
</dbReference>
<dbReference type="InterPro" id="IPR001242">
    <property type="entry name" value="Condensation_dom"/>
</dbReference>
<dbReference type="InterPro" id="IPR000873">
    <property type="entry name" value="AMP-dep_synth/lig_dom"/>
</dbReference>
<dbReference type="FunFam" id="2.30.38.10:FF:000001">
    <property type="entry name" value="Non-ribosomal peptide synthetase PvdI"/>
    <property type="match status" value="2"/>
</dbReference>
<dbReference type="InterPro" id="IPR045851">
    <property type="entry name" value="AMP-bd_C_sf"/>
</dbReference>
<evidence type="ECO:0000313" key="8">
    <source>
        <dbReference type="Proteomes" id="UP000541535"/>
    </source>
</evidence>
<evidence type="ECO:0000256" key="4">
    <source>
        <dbReference type="ARBA" id="ARBA00022553"/>
    </source>
</evidence>
<dbReference type="Proteomes" id="UP000541535">
    <property type="component" value="Unassembled WGS sequence"/>
</dbReference>
<comment type="caution">
    <text evidence="7">The sequence shown here is derived from an EMBL/GenBank/DDBJ whole genome shotgun (WGS) entry which is preliminary data.</text>
</comment>
<dbReference type="InterPro" id="IPR025110">
    <property type="entry name" value="AMP-bd_C"/>
</dbReference>
<dbReference type="InterPro" id="IPR006162">
    <property type="entry name" value="Ppantetheine_attach_site"/>
</dbReference>
<evidence type="ECO:0000256" key="5">
    <source>
        <dbReference type="SAM" id="MobiDB-lite"/>
    </source>
</evidence>
<dbReference type="GO" id="GO:0005737">
    <property type="term" value="C:cytoplasm"/>
    <property type="evidence" value="ECO:0007669"/>
    <property type="project" value="TreeGrafter"/>
</dbReference>
<keyword evidence="3" id="KW-0596">Phosphopantetheine</keyword>
<dbReference type="Pfam" id="PF00550">
    <property type="entry name" value="PP-binding"/>
    <property type="match status" value="2"/>
</dbReference>
<dbReference type="PANTHER" id="PTHR45527">
    <property type="entry name" value="NONRIBOSOMAL PEPTIDE SYNTHETASE"/>
    <property type="match status" value="1"/>
</dbReference>
<dbReference type="Gene3D" id="3.30.300.30">
    <property type="match status" value="2"/>
</dbReference>
<accession>A0A7W5BFG9</accession>
<keyword evidence="4" id="KW-0597">Phosphoprotein</keyword>
<name>A0A7W5BFG9_9BURK</name>
<dbReference type="Gene3D" id="3.30.559.10">
    <property type="entry name" value="Chloramphenicol acetyltransferase-like domain"/>
    <property type="match status" value="1"/>
</dbReference>
<dbReference type="GO" id="GO:0003824">
    <property type="term" value="F:catalytic activity"/>
    <property type="evidence" value="ECO:0007669"/>
    <property type="project" value="InterPro"/>
</dbReference>
<evidence type="ECO:0000256" key="1">
    <source>
        <dbReference type="ARBA" id="ARBA00001957"/>
    </source>
</evidence>
<dbReference type="InterPro" id="IPR036736">
    <property type="entry name" value="ACP-like_sf"/>
</dbReference>
<dbReference type="FunFam" id="3.40.50.980:FF:000001">
    <property type="entry name" value="Non-ribosomal peptide synthetase"/>
    <property type="match status" value="2"/>
</dbReference>
<feature type="domain" description="Carrier" evidence="6">
    <location>
        <begin position="539"/>
        <end position="613"/>
    </location>
</feature>
<feature type="domain" description="Carrier" evidence="6">
    <location>
        <begin position="1621"/>
        <end position="1695"/>
    </location>
</feature>
<organism evidence="7 8">
    <name type="scientific">Pseudoduganella violacea</name>
    <dbReference type="NCBI Taxonomy" id="1715466"/>
    <lineage>
        <taxon>Bacteria</taxon>
        <taxon>Pseudomonadati</taxon>
        <taxon>Pseudomonadota</taxon>
        <taxon>Betaproteobacteria</taxon>
        <taxon>Burkholderiales</taxon>
        <taxon>Oxalobacteraceae</taxon>
        <taxon>Telluria group</taxon>
        <taxon>Pseudoduganella</taxon>
    </lineage>
</organism>
<dbReference type="GO" id="GO:0043041">
    <property type="term" value="P:amino acid activation for nonribosomal peptide biosynthetic process"/>
    <property type="evidence" value="ECO:0007669"/>
    <property type="project" value="TreeGrafter"/>
</dbReference>
<dbReference type="InterPro" id="IPR010071">
    <property type="entry name" value="AA_adenyl_dom"/>
</dbReference>
<dbReference type="FunFam" id="1.10.1200.10:FF:000005">
    <property type="entry name" value="Nonribosomal peptide synthetase 1"/>
    <property type="match status" value="2"/>
</dbReference>
<dbReference type="FunFam" id="3.40.50.12780:FF:000012">
    <property type="entry name" value="Non-ribosomal peptide synthetase"/>
    <property type="match status" value="2"/>
</dbReference>
<dbReference type="GO" id="GO:0044550">
    <property type="term" value="P:secondary metabolite biosynthetic process"/>
    <property type="evidence" value="ECO:0007669"/>
    <property type="project" value="UniProtKB-ARBA"/>
</dbReference>
<dbReference type="Gene3D" id="3.30.559.30">
    <property type="entry name" value="Nonribosomal peptide synthetase, condensation domain"/>
    <property type="match status" value="1"/>
</dbReference>
<evidence type="ECO:0000256" key="2">
    <source>
        <dbReference type="ARBA" id="ARBA00006432"/>
    </source>
</evidence>